<evidence type="ECO:0000313" key="2">
    <source>
        <dbReference type="Proteomes" id="UP000078340"/>
    </source>
</evidence>
<proteinExistence type="predicted"/>
<gene>
    <name evidence="1" type="ORF">VFPFJ_03179</name>
</gene>
<sequence length="96" mass="10311">MQEGLEVTNYFTGWVALCRPPPSFWPLSHPVCRQSSIQCSAWNLPVIPSIPPLAANLGTIGARAGLQHTCLGSWHGCPPVSRVSSTASAPDRRYPG</sequence>
<accession>A0A179HPP0</accession>
<reference evidence="1 2" key="1">
    <citation type="submission" date="2016-02" db="EMBL/GenBank/DDBJ databases">
        <title>Biosynthesis of antibiotic leucinostatins and their inhibition on Phytophthora in bio-control Purpureocillium lilacinum.</title>
        <authorList>
            <person name="Wang G."/>
            <person name="Liu Z."/>
            <person name="Lin R."/>
            <person name="Li E."/>
            <person name="Mao Z."/>
            <person name="Ling J."/>
            <person name="Yin W."/>
            <person name="Xie B."/>
        </authorList>
    </citation>
    <scope>NUCLEOTIDE SEQUENCE [LARGE SCALE GENOMIC DNA]</scope>
    <source>
        <strain evidence="1">PLFJ-1</strain>
    </source>
</reference>
<dbReference type="EMBL" id="LSBI01000003">
    <property type="protein sequence ID" value="OAQ91439.1"/>
    <property type="molecule type" value="Genomic_DNA"/>
</dbReference>
<comment type="caution">
    <text evidence="1">The sequence shown here is derived from an EMBL/GenBank/DDBJ whole genome shotgun (WGS) entry which is preliminary data.</text>
</comment>
<name>A0A179HPP0_PURLI</name>
<organism evidence="1 2">
    <name type="scientific">Purpureocillium lilacinum</name>
    <name type="common">Paecilomyces lilacinus</name>
    <dbReference type="NCBI Taxonomy" id="33203"/>
    <lineage>
        <taxon>Eukaryota</taxon>
        <taxon>Fungi</taxon>
        <taxon>Dikarya</taxon>
        <taxon>Ascomycota</taxon>
        <taxon>Pezizomycotina</taxon>
        <taxon>Sordariomycetes</taxon>
        <taxon>Hypocreomycetidae</taxon>
        <taxon>Hypocreales</taxon>
        <taxon>Ophiocordycipitaceae</taxon>
        <taxon>Purpureocillium</taxon>
    </lineage>
</organism>
<dbReference type="Proteomes" id="UP000078340">
    <property type="component" value="Unassembled WGS sequence"/>
</dbReference>
<dbReference type="AlphaFoldDB" id="A0A179HPP0"/>
<protein>
    <submittedName>
        <fullName evidence="1">Uncharacterized protein</fullName>
    </submittedName>
</protein>
<evidence type="ECO:0000313" key="1">
    <source>
        <dbReference type="EMBL" id="OAQ91439.1"/>
    </source>
</evidence>